<evidence type="ECO:0000259" key="2">
    <source>
        <dbReference type="Pfam" id="PF00292"/>
    </source>
</evidence>
<accession>A0A0B7N5S6</accession>
<dbReference type="InterPro" id="IPR038717">
    <property type="entry name" value="Tc1-like_DDE_dom"/>
</dbReference>
<dbReference type="STRING" id="35722.A0A0B7N5S6"/>
<dbReference type="Proteomes" id="UP000054107">
    <property type="component" value="Unassembled WGS sequence"/>
</dbReference>
<dbReference type="AlphaFoldDB" id="A0A0B7N5S6"/>
<dbReference type="InterPro" id="IPR009057">
    <property type="entry name" value="Homeodomain-like_sf"/>
</dbReference>
<protein>
    <recommendedName>
        <fullName evidence="6">Tc1-like transposase DDE domain-containing protein</fullName>
    </recommendedName>
</protein>
<dbReference type="GO" id="GO:0006355">
    <property type="term" value="P:regulation of DNA-templated transcription"/>
    <property type="evidence" value="ECO:0007669"/>
    <property type="project" value="InterPro"/>
</dbReference>
<feature type="domain" description="Paired" evidence="2">
    <location>
        <begin position="37"/>
        <end position="130"/>
    </location>
</feature>
<evidence type="ECO:0000313" key="4">
    <source>
        <dbReference type="EMBL" id="CEP10793.1"/>
    </source>
</evidence>
<dbReference type="NCBIfam" id="NF033545">
    <property type="entry name" value="transpos_IS630"/>
    <property type="match status" value="1"/>
</dbReference>
<dbReference type="InterPro" id="IPR047655">
    <property type="entry name" value="Transpos_IS630-like"/>
</dbReference>
<organism evidence="4 5">
    <name type="scientific">Parasitella parasitica</name>
    <dbReference type="NCBI Taxonomy" id="35722"/>
    <lineage>
        <taxon>Eukaryota</taxon>
        <taxon>Fungi</taxon>
        <taxon>Fungi incertae sedis</taxon>
        <taxon>Mucoromycota</taxon>
        <taxon>Mucoromycotina</taxon>
        <taxon>Mucoromycetes</taxon>
        <taxon>Mucorales</taxon>
        <taxon>Mucorineae</taxon>
        <taxon>Mucoraceae</taxon>
        <taxon>Parasitella</taxon>
    </lineage>
</organism>
<dbReference type="GO" id="GO:0003677">
    <property type="term" value="F:DNA binding"/>
    <property type="evidence" value="ECO:0007669"/>
    <property type="project" value="InterPro"/>
</dbReference>
<dbReference type="PANTHER" id="PTHR46564">
    <property type="entry name" value="TRANSPOSASE"/>
    <property type="match status" value="1"/>
</dbReference>
<dbReference type="Pfam" id="PF00292">
    <property type="entry name" value="PAX"/>
    <property type="match status" value="1"/>
</dbReference>
<proteinExistence type="predicted"/>
<sequence>MSPTTRNTTKKQTTSANSLNVSTAGIVKKRRSSGPHRKLPIHINNLIVDKCLRNDSMRKSVVAKLYDVSWQTVDNIVGKYVQEGTVEPKKQGGSREKNIKIKDDQSQFIQEILDENCTLTLGRIKEKLFDRFPEMREYDLSISGLFRHIVEHIGFTLKRTKPVEEKRNDPTTIAKRNAYVENMQFDGVSYKTNRIFVDEAGFNANLIRGQGWSKKGESSIVKIKTKRAINVSILAAISYQGAESVQAKMVAGGTTAAIFCEFVKSVMASLDKNNAAPHNFVMDNARIHTAPIVKDLFQNSRHKLHLLPPYSPFLNPIEECFSKLKTLVKRKSGLTVEAFLKQISECSNEIVYCTGESITYLPILPPQKLKPVVAPLLMHIVQTNGGSKLNHWVTLRTKKSIKMKWPVIGPK</sequence>
<feature type="domain" description="Tc1-like transposase DDE" evidence="3">
    <location>
        <begin position="195"/>
        <end position="330"/>
    </location>
</feature>
<dbReference type="Gene3D" id="3.30.420.10">
    <property type="entry name" value="Ribonuclease H-like superfamily/Ribonuclease H"/>
    <property type="match status" value="1"/>
</dbReference>
<reference evidence="4 5" key="1">
    <citation type="submission" date="2014-09" db="EMBL/GenBank/DDBJ databases">
        <authorList>
            <person name="Ellenberger Sabrina"/>
        </authorList>
    </citation>
    <scope>NUCLEOTIDE SEQUENCE [LARGE SCALE GENOMIC DNA]</scope>
    <source>
        <strain evidence="4 5">CBS 412.66</strain>
    </source>
</reference>
<dbReference type="Pfam" id="PF13358">
    <property type="entry name" value="DDE_3"/>
    <property type="match status" value="1"/>
</dbReference>
<feature type="compositionally biased region" description="Low complexity" evidence="1">
    <location>
        <begin position="1"/>
        <end position="14"/>
    </location>
</feature>
<evidence type="ECO:0000313" key="5">
    <source>
        <dbReference type="Proteomes" id="UP000054107"/>
    </source>
</evidence>
<keyword evidence="5" id="KW-1185">Reference proteome</keyword>
<dbReference type="OrthoDB" id="2275179at2759"/>
<dbReference type="SUPFAM" id="SSF46689">
    <property type="entry name" value="Homeodomain-like"/>
    <property type="match status" value="1"/>
</dbReference>
<dbReference type="PANTHER" id="PTHR46564:SF1">
    <property type="entry name" value="TRANSPOSASE"/>
    <property type="match status" value="1"/>
</dbReference>
<evidence type="ECO:0000256" key="1">
    <source>
        <dbReference type="SAM" id="MobiDB-lite"/>
    </source>
</evidence>
<dbReference type="EMBL" id="LN725192">
    <property type="protein sequence ID" value="CEP10793.1"/>
    <property type="molecule type" value="Genomic_DNA"/>
</dbReference>
<dbReference type="InterPro" id="IPR036397">
    <property type="entry name" value="RNaseH_sf"/>
</dbReference>
<evidence type="ECO:0000259" key="3">
    <source>
        <dbReference type="Pfam" id="PF13358"/>
    </source>
</evidence>
<evidence type="ECO:0008006" key="6">
    <source>
        <dbReference type="Google" id="ProtNLM"/>
    </source>
</evidence>
<dbReference type="InterPro" id="IPR001523">
    <property type="entry name" value="Paired_dom"/>
</dbReference>
<name>A0A0B7N5S6_9FUNG</name>
<feature type="region of interest" description="Disordered" evidence="1">
    <location>
        <begin position="1"/>
        <end position="37"/>
    </location>
</feature>
<feature type="compositionally biased region" description="Basic residues" evidence="1">
    <location>
        <begin position="27"/>
        <end position="37"/>
    </location>
</feature>
<gene>
    <name evidence="4" type="primary">PARPA_04558.1 scaffold 14269</name>
</gene>